<evidence type="ECO:0000313" key="8">
    <source>
        <dbReference type="EMBL" id="MDL2410036.1"/>
    </source>
</evidence>
<dbReference type="RefSeq" id="WP_285883773.1">
    <property type="nucleotide sequence ID" value="NZ_JARFYN010000066.1"/>
</dbReference>
<dbReference type="Gene3D" id="1.10.3860.10">
    <property type="entry name" value="Sodium:dicarboxylate symporter"/>
    <property type="match status" value="1"/>
</dbReference>
<dbReference type="SUPFAM" id="SSF118215">
    <property type="entry name" value="Proton glutamate symport protein"/>
    <property type="match status" value="1"/>
</dbReference>
<feature type="non-terminal residue" evidence="8">
    <location>
        <position position="78"/>
    </location>
</feature>
<sequence>MIAQHSAEVRGKTPLHRHLYIQVLVAIAAGILVGYFYPDVGTELKPLGDAFIKLVRMVIAPVIFLTVATGIAGMSDLK</sequence>
<evidence type="ECO:0000256" key="5">
    <source>
        <dbReference type="ARBA" id="ARBA00022989"/>
    </source>
</evidence>
<feature type="transmembrane region" description="Helical" evidence="7">
    <location>
        <begin position="50"/>
        <end position="72"/>
    </location>
</feature>
<keyword evidence="9" id="KW-1185">Reference proteome</keyword>
<gene>
    <name evidence="8" type="ORF">PY650_31355</name>
</gene>
<evidence type="ECO:0000256" key="4">
    <source>
        <dbReference type="ARBA" id="ARBA00022847"/>
    </source>
</evidence>
<comment type="subcellular location">
    <subcellularLocation>
        <location evidence="1">Membrane</location>
        <topology evidence="1">Multi-pass membrane protein</topology>
    </subcellularLocation>
</comment>
<evidence type="ECO:0000256" key="6">
    <source>
        <dbReference type="ARBA" id="ARBA00023136"/>
    </source>
</evidence>
<comment type="caution">
    <text evidence="8">The sequence shown here is derived from an EMBL/GenBank/DDBJ whole genome shotgun (WGS) entry which is preliminary data.</text>
</comment>
<proteinExistence type="predicted"/>
<accession>A0ABT7KNN1</accession>
<dbReference type="PROSITE" id="PS00713">
    <property type="entry name" value="NA_DICARBOXYL_SYMP_1"/>
    <property type="match status" value="1"/>
</dbReference>
<dbReference type="EMBL" id="JARFYN010000066">
    <property type="protein sequence ID" value="MDL2410036.1"/>
    <property type="molecule type" value="Genomic_DNA"/>
</dbReference>
<evidence type="ECO:0000256" key="3">
    <source>
        <dbReference type="ARBA" id="ARBA00022692"/>
    </source>
</evidence>
<name>A0ABT7KNN1_9HYPH</name>
<keyword evidence="5 7" id="KW-1133">Transmembrane helix</keyword>
<dbReference type="Proteomes" id="UP001172630">
    <property type="component" value="Unassembled WGS sequence"/>
</dbReference>
<organism evidence="8 9">
    <name type="scientific">Rhizobium calliandrae</name>
    <dbReference type="NCBI Taxonomy" id="1312182"/>
    <lineage>
        <taxon>Bacteria</taxon>
        <taxon>Pseudomonadati</taxon>
        <taxon>Pseudomonadota</taxon>
        <taxon>Alphaproteobacteria</taxon>
        <taxon>Hyphomicrobiales</taxon>
        <taxon>Rhizobiaceae</taxon>
        <taxon>Rhizobium/Agrobacterium group</taxon>
        <taxon>Rhizobium</taxon>
    </lineage>
</organism>
<keyword evidence="3 7" id="KW-0812">Transmembrane</keyword>
<keyword evidence="2" id="KW-0813">Transport</keyword>
<dbReference type="Pfam" id="PF00375">
    <property type="entry name" value="SDF"/>
    <property type="match status" value="1"/>
</dbReference>
<dbReference type="InterPro" id="IPR036458">
    <property type="entry name" value="Na:dicarbo_symporter_sf"/>
</dbReference>
<evidence type="ECO:0000256" key="1">
    <source>
        <dbReference type="ARBA" id="ARBA00004141"/>
    </source>
</evidence>
<evidence type="ECO:0000256" key="7">
    <source>
        <dbReference type="SAM" id="Phobius"/>
    </source>
</evidence>
<reference evidence="8" key="1">
    <citation type="submission" date="2023-06" db="EMBL/GenBank/DDBJ databases">
        <title>Phylogenetic Diversity of Rhizobium strains.</title>
        <authorList>
            <person name="Moura F.T."/>
            <person name="Helene L.C.F."/>
            <person name="Hungria M."/>
        </authorList>
    </citation>
    <scope>NUCLEOTIDE SEQUENCE</scope>
    <source>
        <strain evidence="8">CCGE524</strain>
    </source>
</reference>
<keyword evidence="6 7" id="KW-0472">Membrane</keyword>
<keyword evidence="4" id="KW-0769">Symport</keyword>
<evidence type="ECO:0000256" key="2">
    <source>
        <dbReference type="ARBA" id="ARBA00022448"/>
    </source>
</evidence>
<evidence type="ECO:0000313" key="9">
    <source>
        <dbReference type="Proteomes" id="UP001172630"/>
    </source>
</evidence>
<protein>
    <submittedName>
        <fullName evidence="8">Cation:dicarboxylase symporter family transporter</fullName>
    </submittedName>
</protein>
<dbReference type="InterPro" id="IPR018107">
    <property type="entry name" value="Na-dicarboxylate_symporter_CS"/>
</dbReference>
<dbReference type="InterPro" id="IPR001991">
    <property type="entry name" value="Na-dicarboxylate_symporter"/>
</dbReference>
<feature type="transmembrane region" description="Helical" evidence="7">
    <location>
        <begin position="19"/>
        <end position="38"/>
    </location>
</feature>